<dbReference type="AlphaFoldDB" id="A0A225V7U7"/>
<feature type="compositionally biased region" description="Polar residues" evidence="1">
    <location>
        <begin position="1"/>
        <end position="24"/>
    </location>
</feature>
<feature type="region of interest" description="Disordered" evidence="1">
    <location>
        <begin position="1"/>
        <end position="26"/>
    </location>
</feature>
<dbReference type="EMBL" id="NBNE01007557">
    <property type="protein sequence ID" value="OWZ00510.1"/>
    <property type="molecule type" value="Genomic_DNA"/>
</dbReference>
<name>A0A225V7U7_9STRA</name>
<dbReference type="Proteomes" id="UP000198211">
    <property type="component" value="Unassembled WGS sequence"/>
</dbReference>
<comment type="caution">
    <text evidence="2">The sequence shown here is derived from an EMBL/GenBank/DDBJ whole genome shotgun (WGS) entry which is preliminary data.</text>
</comment>
<evidence type="ECO:0000256" key="1">
    <source>
        <dbReference type="SAM" id="MobiDB-lite"/>
    </source>
</evidence>
<keyword evidence="3" id="KW-1185">Reference proteome</keyword>
<sequence>MDSSVIQQTNGNTIAKRTLASTTRSYERSKARGPVIITVVPSELRTFREPHT</sequence>
<evidence type="ECO:0000313" key="3">
    <source>
        <dbReference type="Proteomes" id="UP000198211"/>
    </source>
</evidence>
<evidence type="ECO:0000313" key="2">
    <source>
        <dbReference type="EMBL" id="OWZ00510.1"/>
    </source>
</evidence>
<protein>
    <submittedName>
        <fullName evidence="2">Uncharacterized protein</fullName>
    </submittedName>
</protein>
<proteinExistence type="predicted"/>
<accession>A0A225V7U7</accession>
<organism evidence="2 3">
    <name type="scientific">Phytophthora megakarya</name>
    <dbReference type="NCBI Taxonomy" id="4795"/>
    <lineage>
        <taxon>Eukaryota</taxon>
        <taxon>Sar</taxon>
        <taxon>Stramenopiles</taxon>
        <taxon>Oomycota</taxon>
        <taxon>Peronosporomycetes</taxon>
        <taxon>Peronosporales</taxon>
        <taxon>Peronosporaceae</taxon>
        <taxon>Phytophthora</taxon>
    </lineage>
</organism>
<gene>
    <name evidence="2" type="ORF">PHMEG_00028283</name>
</gene>
<reference evidence="3" key="1">
    <citation type="submission" date="2017-03" db="EMBL/GenBank/DDBJ databases">
        <title>Phytopthora megakarya and P. palmivora, two closely related causual agents of cacao black pod achieved similar genome size and gene model numbers by different mechanisms.</title>
        <authorList>
            <person name="Ali S."/>
            <person name="Shao J."/>
            <person name="Larry D.J."/>
            <person name="Kronmiller B."/>
            <person name="Shen D."/>
            <person name="Strem M.D."/>
            <person name="Melnick R.L."/>
            <person name="Guiltinan M.J."/>
            <person name="Tyler B.M."/>
            <person name="Meinhardt L.W."/>
            <person name="Bailey B.A."/>
        </authorList>
    </citation>
    <scope>NUCLEOTIDE SEQUENCE [LARGE SCALE GENOMIC DNA]</scope>
    <source>
        <strain evidence="3">zdho120</strain>
    </source>
</reference>